<protein>
    <submittedName>
        <fullName evidence="2">6225_t:CDS:1</fullName>
    </submittedName>
</protein>
<dbReference type="EMBL" id="CAJVQB010115976">
    <property type="protein sequence ID" value="CAG8852774.1"/>
    <property type="molecule type" value="Genomic_DNA"/>
</dbReference>
<gene>
    <name evidence="2" type="ORF">GMARGA_LOCUS41595</name>
</gene>
<feature type="non-terminal residue" evidence="2">
    <location>
        <position position="1"/>
    </location>
</feature>
<evidence type="ECO:0000313" key="2">
    <source>
        <dbReference type="EMBL" id="CAG8852774.1"/>
    </source>
</evidence>
<evidence type="ECO:0000313" key="3">
    <source>
        <dbReference type="Proteomes" id="UP000789901"/>
    </source>
</evidence>
<dbReference type="Proteomes" id="UP000789901">
    <property type="component" value="Unassembled WGS sequence"/>
</dbReference>
<feature type="non-terminal residue" evidence="2">
    <location>
        <position position="65"/>
    </location>
</feature>
<keyword evidence="3" id="KW-1185">Reference proteome</keyword>
<accession>A0ABN7XET7</accession>
<evidence type="ECO:0000259" key="1">
    <source>
        <dbReference type="Pfam" id="PF04937"/>
    </source>
</evidence>
<proteinExistence type="predicted"/>
<organism evidence="2 3">
    <name type="scientific">Gigaspora margarita</name>
    <dbReference type="NCBI Taxonomy" id="4874"/>
    <lineage>
        <taxon>Eukaryota</taxon>
        <taxon>Fungi</taxon>
        <taxon>Fungi incertae sedis</taxon>
        <taxon>Mucoromycota</taxon>
        <taxon>Glomeromycotina</taxon>
        <taxon>Glomeromycetes</taxon>
        <taxon>Diversisporales</taxon>
        <taxon>Gigasporaceae</taxon>
        <taxon>Gigaspora</taxon>
    </lineage>
</organism>
<comment type="caution">
    <text evidence="2">The sequence shown here is derived from an EMBL/GenBank/DDBJ whole genome shotgun (WGS) entry which is preliminary data.</text>
</comment>
<dbReference type="InterPro" id="IPR007021">
    <property type="entry name" value="DUF659"/>
</dbReference>
<dbReference type="Pfam" id="PF04937">
    <property type="entry name" value="DUF659"/>
    <property type="match status" value="1"/>
</dbReference>
<sequence length="65" mass="7144">NIGPEKFSAVVTDSGANIKAACRIIAEQYPNILNLRCISHAVNLISRDICKTLFANHMLTRCNTV</sequence>
<reference evidence="2 3" key="1">
    <citation type="submission" date="2021-06" db="EMBL/GenBank/DDBJ databases">
        <authorList>
            <person name="Kallberg Y."/>
            <person name="Tangrot J."/>
            <person name="Rosling A."/>
        </authorList>
    </citation>
    <scope>NUCLEOTIDE SEQUENCE [LARGE SCALE GENOMIC DNA]</scope>
    <source>
        <strain evidence="2 3">120-4 pot B 10/14</strain>
    </source>
</reference>
<feature type="domain" description="DUF659" evidence="1">
    <location>
        <begin position="2"/>
        <end position="63"/>
    </location>
</feature>
<name>A0ABN7XET7_GIGMA</name>